<keyword evidence="4" id="KW-1185">Reference proteome</keyword>
<dbReference type="SUPFAM" id="SSF53448">
    <property type="entry name" value="Nucleotide-diphospho-sugar transferases"/>
    <property type="match status" value="1"/>
</dbReference>
<dbReference type="GO" id="GO:0016740">
    <property type="term" value="F:transferase activity"/>
    <property type="evidence" value="ECO:0007669"/>
    <property type="project" value="UniProtKB-KW"/>
</dbReference>
<gene>
    <name evidence="3" type="ORF">FACI_IFERC00001G1913</name>
</gene>
<keyword evidence="3" id="KW-0808">Transferase</keyword>
<dbReference type="RefSeq" id="WP_009888095.1">
    <property type="nucleotide sequence ID" value="NC_021592.1"/>
</dbReference>
<reference evidence="3 4" key="1">
    <citation type="journal article" date="2007" name="Proc. Natl. Acad. Sci. U.S.A.">
        <title>Genome dynamics in a natural archaeal population.</title>
        <authorList>
            <person name="Allen E.E."/>
            <person name="Tyson G.W."/>
            <person name="Whitaker R.J."/>
            <person name="Detter J.C."/>
            <person name="Richardson P.M."/>
            <person name="Banfield J.F."/>
        </authorList>
    </citation>
    <scope>NUCLEOTIDE SEQUENCE [LARGE SCALE GENOMIC DNA]</scope>
    <source>
        <strain evidence="4">fer1</strain>
    </source>
</reference>
<evidence type="ECO:0000259" key="2">
    <source>
        <dbReference type="Pfam" id="PF00535"/>
    </source>
</evidence>
<evidence type="ECO:0000256" key="1">
    <source>
        <dbReference type="SAM" id="Phobius"/>
    </source>
</evidence>
<dbReference type="CDD" id="cd00761">
    <property type="entry name" value="Glyco_tranf_GTA_type"/>
    <property type="match status" value="1"/>
</dbReference>
<dbReference type="GeneID" id="16026103"/>
<dbReference type="HOGENOM" id="CLU_1084180_0_0_2"/>
<accession>S0AU51</accession>
<keyword evidence="1" id="KW-1133">Transmembrane helix</keyword>
<dbReference type="Pfam" id="PF00535">
    <property type="entry name" value="Glycos_transf_2"/>
    <property type="match status" value="1"/>
</dbReference>
<name>S0AU51_FERAC</name>
<dbReference type="EMBL" id="CP004145">
    <property type="protein sequence ID" value="AGO61889.1"/>
    <property type="molecule type" value="Genomic_DNA"/>
</dbReference>
<dbReference type="InterPro" id="IPR029044">
    <property type="entry name" value="Nucleotide-diphossugar_trans"/>
</dbReference>
<evidence type="ECO:0000313" key="3">
    <source>
        <dbReference type="EMBL" id="AGO61889.1"/>
    </source>
</evidence>
<feature type="domain" description="Glycosyltransferase 2-like" evidence="2">
    <location>
        <begin position="8"/>
        <end position="108"/>
    </location>
</feature>
<dbReference type="Proteomes" id="UP000014660">
    <property type="component" value="Chromosome"/>
</dbReference>
<proteinExistence type="predicted"/>
<keyword evidence="1" id="KW-0472">Membrane</keyword>
<dbReference type="Gene3D" id="3.90.550.10">
    <property type="entry name" value="Spore Coat Polysaccharide Biosynthesis Protein SpsA, Chain A"/>
    <property type="match status" value="1"/>
</dbReference>
<keyword evidence="1" id="KW-0812">Transmembrane</keyword>
<dbReference type="KEGG" id="fac:FACI_IFERC01G1913"/>
<protein>
    <submittedName>
        <fullName evidence="3">Glycosyltransferase</fullName>
    </submittedName>
</protein>
<organism evidence="3 4">
    <name type="scientific">Ferroplasma acidarmanus Fer1</name>
    <dbReference type="NCBI Taxonomy" id="333146"/>
    <lineage>
        <taxon>Archaea</taxon>
        <taxon>Methanobacteriati</taxon>
        <taxon>Thermoplasmatota</taxon>
        <taxon>Thermoplasmata</taxon>
        <taxon>Thermoplasmatales</taxon>
        <taxon>Ferroplasmaceae</taxon>
        <taxon>Ferroplasma</taxon>
    </lineage>
</organism>
<dbReference type="InterPro" id="IPR001173">
    <property type="entry name" value="Glyco_trans_2-like"/>
</dbReference>
<dbReference type="AlphaFoldDB" id="S0AU51"/>
<feature type="transmembrane region" description="Helical" evidence="1">
    <location>
        <begin position="218"/>
        <end position="236"/>
    </location>
</feature>
<sequence>MLYIYGTVYNSRKRVLQSLNSIIGIKIEKSVYIVDNYSSDGTFELLRKNQDKYNMVVIQAHCTRGWGRYLAIQKAEEKASNDDMFMFIDLDTIYNAEFARLVEYAYAHIDHKTVFLDNHLCYYDVNHAVPWKDLTAAEDVEREARFINLGYKLTYPSNNPVLWENEPVEFDREKRYAKGIEYYKRKSRSAVDVLRGVGCNNMRNLMFFMRNAKVHRRFYLIFTLIFLYVRTFKKIYNYSDDTNIELIRRESSYIDI</sequence>
<evidence type="ECO:0000313" key="4">
    <source>
        <dbReference type="Proteomes" id="UP000014660"/>
    </source>
</evidence>